<evidence type="ECO:0000256" key="4">
    <source>
        <dbReference type="ARBA" id="ARBA00023163"/>
    </source>
</evidence>
<dbReference type="EMBL" id="JARBCY010000016">
    <property type="protein sequence ID" value="MEF3317433.1"/>
    <property type="molecule type" value="Genomic_DNA"/>
</dbReference>
<dbReference type="InterPro" id="IPR000551">
    <property type="entry name" value="MerR-type_HTH_dom"/>
</dbReference>
<proteinExistence type="predicted"/>
<gene>
    <name evidence="6" type="ORF">PV361_01800</name>
</gene>
<keyword evidence="3" id="KW-0238">DNA-binding</keyword>
<dbReference type="PANTHER" id="PTHR30204:SF69">
    <property type="entry name" value="MERR-FAMILY TRANSCRIPTIONAL REGULATOR"/>
    <property type="match status" value="1"/>
</dbReference>
<dbReference type="Pfam" id="PF13411">
    <property type="entry name" value="MerR_1"/>
    <property type="match status" value="1"/>
</dbReference>
<evidence type="ECO:0000256" key="2">
    <source>
        <dbReference type="ARBA" id="ARBA00023015"/>
    </source>
</evidence>
<sequence length="286" mass="34583">MKRSEVEKITGLRRKAILYYEEKDLISPALEENNYRNYSEEDLDRLIKISLYRRLGLSISEIKNILDSNNKKIGKILRDRDYKIELEKNKKNLLERIVRGDDLKEITDELNTLEKEESIYEKLTRIFPGYFGQAFFMTYKPFLKEKLKEDEEEAFNEYVNFLDSLPEIDFTEEEKSYIENLTSDFKNEDLEKINSEKIKAAYNFENWLRENENNIKAYEKFLESHEYKNSPVKIIRDKIKNYMIENNYYEVALPLIRKMSPAYDDYYKKLLESNEKFLRQVDFKEN</sequence>
<dbReference type="InterPro" id="IPR009061">
    <property type="entry name" value="DNA-bd_dom_put_sf"/>
</dbReference>
<keyword evidence="2" id="KW-0805">Transcription regulation</keyword>
<dbReference type="InterPro" id="IPR047057">
    <property type="entry name" value="MerR_fam"/>
</dbReference>
<feature type="domain" description="HTH merR-type" evidence="5">
    <location>
        <begin position="1"/>
        <end position="68"/>
    </location>
</feature>
<dbReference type="RefSeq" id="WP_332086731.1">
    <property type="nucleotide sequence ID" value="NZ_JARBCY010000016.1"/>
</dbReference>
<dbReference type="SMART" id="SM00422">
    <property type="entry name" value="HTH_MERR"/>
    <property type="match status" value="1"/>
</dbReference>
<dbReference type="CDD" id="cd00592">
    <property type="entry name" value="HTH_MerR-like"/>
    <property type="match status" value="1"/>
</dbReference>
<dbReference type="Gene3D" id="1.10.1660.10">
    <property type="match status" value="1"/>
</dbReference>
<dbReference type="Proteomes" id="UP001328425">
    <property type="component" value="Unassembled WGS sequence"/>
</dbReference>
<keyword evidence="7" id="KW-1185">Reference proteome</keyword>
<evidence type="ECO:0000256" key="1">
    <source>
        <dbReference type="ARBA" id="ARBA00022491"/>
    </source>
</evidence>
<organism evidence="6 7">
    <name type="scientific">Peptoniphilus grossensis</name>
    <dbReference type="NCBI Taxonomy" id="1465756"/>
    <lineage>
        <taxon>Bacteria</taxon>
        <taxon>Bacillati</taxon>
        <taxon>Bacillota</taxon>
        <taxon>Tissierellia</taxon>
        <taxon>Tissierellales</taxon>
        <taxon>Peptoniphilaceae</taxon>
        <taxon>Peptoniphilus</taxon>
    </lineage>
</organism>
<name>A0ABU7XAE2_9FIRM</name>
<evidence type="ECO:0000313" key="6">
    <source>
        <dbReference type="EMBL" id="MEF3317433.1"/>
    </source>
</evidence>
<comment type="caution">
    <text evidence="6">The sequence shown here is derived from an EMBL/GenBank/DDBJ whole genome shotgun (WGS) entry which is preliminary data.</text>
</comment>
<protein>
    <submittedName>
        <fullName evidence="6">MerR family transcriptional regulator</fullName>
    </submittedName>
</protein>
<evidence type="ECO:0000259" key="5">
    <source>
        <dbReference type="PROSITE" id="PS50937"/>
    </source>
</evidence>
<keyword evidence="4" id="KW-0804">Transcription</keyword>
<evidence type="ECO:0000313" key="7">
    <source>
        <dbReference type="Proteomes" id="UP001328425"/>
    </source>
</evidence>
<dbReference type="PROSITE" id="PS50937">
    <property type="entry name" value="HTH_MERR_2"/>
    <property type="match status" value="1"/>
</dbReference>
<reference evidence="6 7" key="1">
    <citation type="submission" date="2022-11" db="EMBL/GenBank/DDBJ databases">
        <title>The First Case of Preauricular Fistular Abscess Caused by Peptoniphilus grossensis.</title>
        <authorList>
            <person name="Byun J.-H."/>
        </authorList>
    </citation>
    <scope>NUCLEOTIDE SEQUENCE [LARGE SCALE GENOMIC DNA]</scope>
    <source>
        <strain evidence="6 7">GYB008</strain>
    </source>
</reference>
<dbReference type="SUPFAM" id="SSF46955">
    <property type="entry name" value="Putative DNA-binding domain"/>
    <property type="match status" value="1"/>
</dbReference>
<keyword evidence="1" id="KW-0678">Repressor</keyword>
<dbReference type="PANTHER" id="PTHR30204">
    <property type="entry name" value="REDOX-CYCLING DRUG-SENSING TRANSCRIPTIONAL ACTIVATOR SOXR"/>
    <property type="match status" value="1"/>
</dbReference>
<accession>A0ABU7XAE2</accession>
<evidence type="ECO:0000256" key="3">
    <source>
        <dbReference type="ARBA" id="ARBA00023125"/>
    </source>
</evidence>